<comment type="cofactor">
    <cofactor evidence="1">
        <name>biotin</name>
        <dbReference type="ChEBI" id="CHEBI:57586"/>
    </cofactor>
</comment>
<dbReference type="InterPro" id="IPR000089">
    <property type="entry name" value="Biotin_lipoyl"/>
</dbReference>
<dbReference type="Pfam" id="PF02785">
    <property type="entry name" value="Biotin_carb_C"/>
    <property type="match status" value="1"/>
</dbReference>
<dbReference type="Pfam" id="PF00289">
    <property type="entry name" value="Biotin_carb_N"/>
    <property type="match status" value="1"/>
</dbReference>
<dbReference type="SUPFAM" id="SSF56059">
    <property type="entry name" value="Glutathione synthetase ATP-binding domain-like"/>
    <property type="match status" value="1"/>
</dbReference>
<dbReference type="PROSITE" id="PS50979">
    <property type="entry name" value="BC"/>
    <property type="match status" value="1"/>
</dbReference>
<name>A0ABS5PXG1_9PSED</name>
<dbReference type="SUPFAM" id="SSF51246">
    <property type="entry name" value="Rudiment single hybrid motif"/>
    <property type="match status" value="1"/>
</dbReference>
<dbReference type="InterPro" id="IPR011761">
    <property type="entry name" value="ATP-grasp"/>
</dbReference>
<dbReference type="Pfam" id="PF21139">
    <property type="entry name" value="BT_MCC_alpha"/>
    <property type="match status" value="1"/>
</dbReference>
<gene>
    <name evidence="10" type="ORF">I0D00_04360</name>
</gene>
<dbReference type="Pfam" id="PF02786">
    <property type="entry name" value="CPSase_L_D2"/>
    <property type="match status" value="1"/>
</dbReference>
<evidence type="ECO:0000259" key="7">
    <source>
        <dbReference type="PROSITE" id="PS50968"/>
    </source>
</evidence>
<accession>A0ABS5PXG1</accession>
<dbReference type="RefSeq" id="WP_213638518.1">
    <property type="nucleotide sequence ID" value="NZ_JADPMV010000001.1"/>
</dbReference>
<proteinExistence type="predicted"/>
<evidence type="ECO:0000259" key="9">
    <source>
        <dbReference type="PROSITE" id="PS50979"/>
    </source>
</evidence>
<dbReference type="InterPro" id="IPR005479">
    <property type="entry name" value="CPAse_ATP-bd"/>
</dbReference>
<dbReference type="PROSITE" id="PS00866">
    <property type="entry name" value="CPSASE_1"/>
    <property type="match status" value="1"/>
</dbReference>
<feature type="domain" description="Lipoyl-binding" evidence="7">
    <location>
        <begin position="582"/>
        <end position="658"/>
    </location>
</feature>
<dbReference type="PANTHER" id="PTHR18866:SF33">
    <property type="entry name" value="METHYLCROTONOYL-COA CARBOXYLASE SUBUNIT ALPHA, MITOCHONDRIAL-RELATED"/>
    <property type="match status" value="1"/>
</dbReference>
<keyword evidence="5" id="KW-0092">Biotin</keyword>
<dbReference type="NCBIfam" id="NF006367">
    <property type="entry name" value="PRK08591.1"/>
    <property type="match status" value="1"/>
</dbReference>
<evidence type="ECO:0000256" key="6">
    <source>
        <dbReference type="PROSITE-ProRule" id="PRU00409"/>
    </source>
</evidence>
<dbReference type="PROSITE" id="PS50968">
    <property type="entry name" value="BIOTINYL_LIPOYL"/>
    <property type="match status" value="1"/>
</dbReference>
<evidence type="ECO:0000313" key="10">
    <source>
        <dbReference type="EMBL" id="MBS7661178.1"/>
    </source>
</evidence>
<evidence type="ECO:0000256" key="3">
    <source>
        <dbReference type="ARBA" id="ARBA00022741"/>
    </source>
</evidence>
<dbReference type="InterPro" id="IPR005482">
    <property type="entry name" value="Biotin_COase_C"/>
</dbReference>
<dbReference type="InterPro" id="IPR011054">
    <property type="entry name" value="Rudment_hybrid_motif"/>
</dbReference>
<dbReference type="PANTHER" id="PTHR18866">
    <property type="entry name" value="CARBOXYLASE:PYRUVATE/ACETYL-COA/PROPIONYL-COA CARBOXYLASE"/>
    <property type="match status" value="1"/>
</dbReference>
<dbReference type="Gene3D" id="2.40.50.100">
    <property type="match status" value="1"/>
</dbReference>
<dbReference type="Gene3D" id="3.30.470.20">
    <property type="entry name" value="ATP-grasp fold, B domain"/>
    <property type="match status" value="1"/>
</dbReference>
<dbReference type="PROSITE" id="PS50975">
    <property type="entry name" value="ATP_GRASP"/>
    <property type="match status" value="1"/>
</dbReference>
<feature type="domain" description="Biotin carboxylation" evidence="9">
    <location>
        <begin position="3"/>
        <end position="448"/>
    </location>
</feature>
<dbReference type="InterPro" id="IPR011053">
    <property type="entry name" value="Single_hybrid_motif"/>
</dbReference>
<keyword evidence="4 6" id="KW-0067">ATP-binding</keyword>
<dbReference type="Proteomes" id="UP001196601">
    <property type="component" value="Unassembled WGS sequence"/>
</dbReference>
<comment type="caution">
    <text evidence="10">The sequence shown here is derived from an EMBL/GenBank/DDBJ whole genome shotgun (WGS) entry which is preliminary data.</text>
</comment>
<dbReference type="InterPro" id="IPR050856">
    <property type="entry name" value="Biotin_carboxylase_complex"/>
</dbReference>
<dbReference type="PROSITE" id="PS00867">
    <property type="entry name" value="CPSASE_2"/>
    <property type="match status" value="1"/>
</dbReference>
<dbReference type="SMART" id="SM00878">
    <property type="entry name" value="Biotin_carb_C"/>
    <property type="match status" value="1"/>
</dbReference>
<dbReference type="InterPro" id="IPR001882">
    <property type="entry name" value="Biotin_BS"/>
</dbReference>
<organism evidence="10 11">
    <name type="scientific">Pseudomonas lalucatii</name>
    <dbReference type="NCBI Taxonomy" id="1424203"/>
    <lineage>
        <taxon>Bacteria</taxon>
        <taxon>Pseudomonadati</taxon>
        <taxon>Pseudomonadota</taxon>
        <taxon>Gammaproteobacteria</taxon>
        <taxon>Pseudomonadales</taxon>
        <taxon>Pseudomonadaceae</taxon>
        <taxon>Pseudomonas</taxon>
    </lineage>
</organism>
<dbReference type="PROSITE" id="PS00188">
    <property type="entry name" value="BIOTIN"/>
    <property type="match status" value="1"/>
</dbReference>
<dbReference type="InterPro" id="IPR016185">
    <property type="entry name" value="PreATP-grasp_dom_sf"/>
</dbReference>
<dbReference type="SUPFAM" id="SSF51230">
    <property type="entry name" value="Single hybrid motif"/>
    <property type="match status" value="1"/>
</dbReference>
<dbReference type="SUPFAM" id="SSF52440">
    <property type="entry name" value="PreATP-grasp domain"/>
    <property type="match status" value="1"/>
</dbReference>
<dbReference type="InterPro" id="IPR005481">
    <property type="entry name" value="BC-like_N"/>
</dbReference>
<dbReference type="CDD" id="cd06850">
    <property type="entry name" value="biotinyl_domain"/>
    <property type="match status" value="1"/>
</dbReference>
<protein>
    <submittedName>
        <fullName evidence="10">Acetyl/propionyl/methylcrotonyl-CoA carboxylase subunit alpha</fullName>
    </submittedName>
</protein>
<sequence length="664" mass="71592">MPAFTKILIANRGEIACRVLRTAHDLGYRTVAVYSEADADARHVQLADEALCIGPAPAAQSYLQIERIIAAARKTGADAIHPGYGFLSENAEFARACKAAGIVFIGPSVEAIHLMGSKRLAKLAMLEAGVPCIPGYQGAAQDDTTLAREAERIGYPLMIKASAGGGGRGMRLVETPSELAAQLRSARSEAQGAFGSGELILERALRQPRHVEVQVFGDSQGNIVHLFERDCSVQRRHQKVVEETPCPVLGAELRQAMGEAAVRAAASVDYVGAGTVEFLLDQSGEFFFLEMNTRLQVEHPVTELVTGQDLVAWQLRVAEGQALPLRQQDIRLNGHAMEVRLYAEDTAAGFLPQTGQVLRWETPQLDGIRIDHGLLEGQAVSPFYDPMLAKLIAHGATREEARRKLLRAVEDCVLLGVGGNQRFLANLLKHPEFVAGNASTAFIDRHFADDPSLSPQAPSSAELASAAALLYQASALAAAHQGGLAGWRNAGNAPWRLLLQQGERRFAVALSVLESGTRPGFAARIGDEELRLRLLAADGRWASLELDGIRRRLAYHQDGARLWLYGQGGNLELLDISQQPAGAAEGAASGTLKAPMDGAIVEVLISEGERVAKGQLLLVLEAMKMEHPVKARLDGKVRRVQVCRGDQVKSRQPLIEIEPATPAE</sequence>
<dbReference type="EMBL" id="JADPMV010000001">
    <property type="protein sequence ID" value="MBS7661178.1"/>
    <property type="molecule type" value="Genomic_DNA"/>
</dbReference>
<feature type="domain" description="ATP-grasp" evidence="8">
    <location>
        <begin position="122"/>
        <end position="319"/>
    </location>
</feature>
<evidence type="ECO:0000256" key="1">
    <source>
        <dbReference type="ARBA" id="ARBA00001953"/>
    </source>
</evidence>
<keyword evidence="11" id="KW-1185">Reference proteome</keyword>
<keyword evidence="2" id="KW-0436">Ligase</keyword>
<dbReference type="InterPro" id="IPR048429">
    <property type="entry name" value="MCC_alpha_BT"/>
</dbReference>
<reference evidence="10 11" key="1">
    <citation type="journal article" date="2021" name="Syst. Appl. Microbiol.">
        <title>Pseudomonas lalucatii sp. nov. isolated from Vallgornera, a karstic cave in Mallorca, Western Mediterranean.</title>
        <authorList>
            <person name="Busquets A."/>
            <person name="Mulet M."/>
            <person name="Gomila M."/>
            <person name="Garcia-Valdes E."/>
        </authorList>
    </citation>
    <scope>NUCLEOTIDE SEQUENCE [LARGE SCALE GENOMIC DNA]</scope>
    <source>
        <strain evidence="10 11">R1b54</strain>
    </source>
</reference>
<evidence type="ECO:0000256" key="4">
    <source>
        <dbReference type="ARBA" id="ARBA00022840"/>
    </source>
</evidence>
<evidence type="ECO:0000259" key="8">
    <source>
        <dbReference type="PROSITE" id="PS50975"/>
    </source>
</evidence>
<dbReference type="InterPro" id="IPR011764">
    <property type="entry name" value="Biotin_carboxylation_dom"/>
</dbReference>
<dbReference type="Pfam" id="PF00364">
    <property type="entry name" value="Biotin_lipoyl"/>
    <property type="match status" value="1"/>
</dbReference>
<evidence type="ECO:0000256" key="5">
    <source>
        <dbReference type="ARBA" id="ARBA00023267"/>
    </source>
</evidence>
<keyword evidence="3 6" id="KW-0547">Nucleotide-binding</keyword>
<evidence type="ECO:0000256" key="2">
    <source>
        <dbReference type="ARBA" id="ARBA00022598"/>
    </source>
</evidence>
<evidence type="ECO:0000313" key="11">
    <source>
        <dbReference type="Proteomes" id="UP001196601"/>
    </source>
</evidence>